<evidence type="ECO:0000313" key="2">
    <source>
        <dbReference type="EMBL" id="MBB5986539.1"/>
    </source>
</evidence>
<name>A0ABR6NGX9_9SPHN</name>
<dbReference type="RefSeq" id="WP_014076936.1">
    <property type="nucleotide sequence ID" value="NZ_JACHKA010000001.1"/>
</dbReference>
<dbReference type="SUPFAM" id="SSF46955">
    <property type="entry name" value="Putative DNA-binding domain"/>
    <property type="match status" value="1"/>
</dbReference>
<reference evidence="2 3" key="1">
    <citation type="submission" date="2020-08" db="EMBL/GenBank/DDBJ databases">
        <title>Exploring microbial biodiversity for novel pathways involved in the catabolism of aromatic compounds derived from lignin.</title>
        <authorList>
            <person name="Elkins J."/>
        </authorList>
    </citation>
    <scope>NUCLEOTIDE SEQUENCE [LARGE SCALE GENOMIC DNA]</scope>
    <source>
        <strain evidence="2 3">B1D3A</strain>
    </source>
</reference>
<gene>
    <name evidence="2" type="ORF">HNP60_002513</name>
</gene>
<dbReference type="InterPro" id="IPR041657">
    <property type="entry name" value="HTH_17"/>
</dbReference>
<organism evidence="2 3">
    <name type="scientific">Sphingobium lignivorans</name>
    <dbReference type="NCBI Taxonomy" id="2735886"/>
    <lineage>
        <taxon>Bacteria</taxon>
        <taxon>Pseudomonadati</taxon>
        <taxon>Pseudomonadota</taxon>
        <taxon>Alphaproteobacteria</taxon>
        <taxon>Sphingomonadales</taxon>
        <taxon>Sphingomonadaceae</taxon>
        <taxon>Sphingobium</taxon>
    </lineage>
</organism>
<proteinExistence type="predicted"/>
<dbReference type="InterPro" id="IPR009061">
    <property type="entry name" value="DNA-bd_dom_put_sf"/>
</dbReference>
<feature type="domain" description="Helix-turn-helix" evidence="1">
    <location>
        <begin position="18"/>
        <end position="66"/>
    </location>
</feature>
<dbReference type="EMBL" id="JACHKA010000001">
    <property type="protein sequence ID" value="MBB5986539.1"/>
    <property type="molecule type" value="Genomic_DNA"/>
</dbReference>
<dbReference type="Proteomes" id="UP001138540">
    <property type="component" value="Unassembled WGS sequence"/>
</dbReference>
<accession>A0ABR6NGX9</accession>
<keyword evidence="3" id="KW-1185">Reference proteome</keyword>
<evidence type="ECO:0000313" key="3">
    <source>
        <dbReference type="Proteomes" id="UP001138540"/>
    </source>
</evidence>
<dbReference type="Pfam" id="PF12728">
    <property type="entry name" value="HTH_17"/>
    <property type="match status" value="1"/>
</dbReference>
<comment type="caution">
    <text evidence="2">The sequence shown here is derived from an EMBL/GenBank/DDBJ whole genome shotgun (WGS) entry which is preliminary data.</text>
</comment>
<sequence>MDDDDMTRAERARTSNPFLNTAQAGHFLGLSMRTLERMRRRGEGPAFRRHARYVLYHIDDLIAWSEASRNGGRR</sequence>
<evidence type="ECO:0000259" key="1">
    <source>
        <dbReference type="Pfam" id="PF12728"/>
    </source>
</evidence>
<protein>
    <recommendedName>
        <fullName evidence="1">Helix-turn-helix domain-containing protein</fullName>
    </recommendedName>
</protein>